<proteinExistence type="inferred from homology"/>
<dbReference type="Gene3D" id="3.30.420.40">
    <property type="match status" value="2"/>
</dbReference>
<sequence length="440" mass="46580">MKAHTTTVSASSPQLLRKMNAQRVLEHMWDAEPTTATELIQATGLTRATVLALCRELTEQGWLEVVENARQAGVYVKGRPALRYAFRHEACFVIGVDAGQHRLSASVNDLRGSRIGAAQRVLDPRFHDADRHTGDERRQQILDVVQEALQDAAVPERAIGAVTLGVPAPVDVHGRSPTGVNDFWDRMNSDLASLGTQRGWDCMVENDANLAAVAELSRNPASADSSFAALLSGERMGAGIMVEGSLLRQRRGGAGELGMLELVTGVESTLGLGRWARELAKEGLREVACPAAAEGACAAAESPSSSQVSALAGKEAEQVTAQDVFSAADDGDALALQIMDALADRLARVCAVLTGLLDLDRIIVSGAVAPALHDVAKAAKEKLHAYIHAPWLEITASELGADAVREGAVGNAIERVRRRAFDGDASAVCARPSESEPAPA</sequence>
<gene>
    <name evidence="3" type="ORF">H9871_08555</name>
</gene>
<dbReference type="AlphaFoldDB" id="A0A9D1UTP5"/>
<reference evidence="3" key="2">
    <citation type="submission" date="2021-04" db="EMBL/GenBank/DDBJ databases">
        <authorList>
            <person name="Gilroy R."/>
        </authorList>
    </citation>
    <scope>NUCLEOTIDE SEQUENCE</scope>
    <source>
        <strain evidence="3">ChiHejej3B27-3195</strain>
    </source>
</reference>
<dbReference type="InterPro" id="IPR043129">
    <property type="entry name" value="ATPase_NBD"/>
</dbReference>
<dbReference type="PANTHER" id="PTHR18964">
    <property type="entry name" value="ROK (REPRESSOR, ORF, KINASE) FAMILY"/>
    <property type="match status" value="1"/>
</dbReference>
<evidence type="ECO:0000256" key="1">
    <source>
        <dbReference type="ARBA" id="ARBA00006479"/>
    </source>
</evidence>
<dbReference type="GO" id="GO:0003677">
    <property type="term" value="F:DNA binding"/>
    <property type="evidence" value="ECO:0007669"/>
    <property type="project" value="InterPro"/>
</dbReference>
<dbReference type="GO" id="GO:0006355">
    <property type="term" value="P:regulation of DNA-templated transcription"/>
    <property type="evidence" value="ECO:0007669"/>
    <property type="project" value="InterPro"/>
</dbReference>
<dbReference type="SUPFAM" id="SSF53067">
    <property type="entry name" value="Actin-like ATPase domain"/>
    <property type="match status" value="1"/>
</dbReference>
<evidence type="ECO:0000313" key="4">
    <source>
        <dbReference type="Proteomes" id="UP000824151"/>
    </source>
</evidence>
<evidence type="ECO:0000313" key="3">
    <source>
        <dbReference type="EMBL" id="HIX00179.1"/>
    </source>
</evidence>
<dbReference type="Pfam" id="PF09339">
    <property type="entry name" value="HTH_IclR"/>
    <property type="match status" value="1"/>
</dbReference>
<comment type="caution">
    <text evidence="3">The sequence shown here is derived from an EMBL/GenBank/DDBJ whole genome shotgun (WGS) entry which is preliminary data.</text>
</comment>
<dbReference type="SUPFAM" id="SSF46785">
    <property type="entry name" value="Winged helix' DNA-binding domain"/>
    <property type="match status" value="1"/>
</dbReference>
<comment type="similarity">
    <text evidence="1">Belongs to the ROK (NagC/XylR) family.</text>
</comment>
<dbReference type="InterPro" id="IPR036388">
    <property type="entry name" value="WH-like_DNA-bd_sf"/>
</dbReference>
<accession>A0A9D1UTP5</accession>
<reference evidence="3" key="1">
    <citation type="journal article" date="2021" name="PeerJ">
        <title>Extensive microbial diversity within the chicken gut microbiome revealed by metagenomics and culture.</title>
        <authorList>
            <person name="Gilroy R."/>
            <person name="Ravi A."/>
            <person name="Getino M."/>
            <person name="Pursley I."/>
            <person name="Horton D.L."/>
            <person name="Alikhan N.F."/>
            <person name="Baker D."/>
            <person name="Gharbi K."/>
            <person name="Hall N."/>
            <person name="Watson M."/>
            <person name="Adriaenssens E.M."/>
            <person name="Foster-Nyarko E."/>
            <person name="Jarju S."/>
            <person name="Secka A."/>
            <person name="Antonio M."/>
            <person name="Oren A."/>
            <person name="Chaudhuri R.R."/>
            <person name="La Ragione R."/>
            <person name="Hildebrand F."/>
            <person name="Pallen M.J."/>
        </authorList>
    </citation>
    <scope>NUCLEOTIDE SEQUENCE</scope>
    <source>
        <strain evidence="3">ChiHejej3B27-3195</strain>
    </source>
</reference>
<protein>
    <submittedName>
        <fullName evidence="3">ROK family protein</fullName>
    </submittedName>
</protein>
<dbReference type="EMBL" id="DXGD01000316">
    <property type="protein sequence ID" value="HIX00179.1"/>
    <property type="molecule type" value="Genomic_DNA"/>
</dbReference>
<dbReference type="InterPro" id="IPR036390">
    <property type="entry name" value="WH_DNA-bd_sf"/>
</dbReference>
<dbReference type="InterPro" id="IPR005471">
    <property type="entry name" value="Tscrpt_reg_IclR_N"/>
</dbReference>
<dbReference type="PANTHER" id="PTHR18964:SF149">
    <property type="entry name" value="BIFUNCTIONAL UDP-N-ACETYLGLUCOSAMINE 2-EPIMERASE_N-ACETYLMANNOSAMINE KINASE"/>
    <property type="match status" value="1"/>
</dbReference>
<dbReference type="InterPro" id="IPR000600">
    <property type="entry name" value="ROK"/>
</dbReference>
<dbReference type="Proteomes" id="UP000824151">
    <property type="component" value="Unassembled WGS sequence"/>
</dbReference>
<organism evidence="3 4">
    <name type="scientific">Candidatus Nesterenkonia stercoripullorum</name>
    <dbReference type="NCBI Taxonomy" id="2838701"/>
    <lineage>
        <taxon>Bacteria</taxon>
        <taxon>Bacillati</taxon>
        <taxon>Actinomycetota</taxon>
        <taxon>Actinomycetes</taxon>
        <taxon>Micrococcales</taxon>
        <taxon>Micrococcaceae</taxon>
        <taxon>Nesterenkonia</taxon>
    </lineage>
</organism>
<evidence type="ECO:0000259" key="2">
    <source>
        <dbReference type="Pfam" id="PF09339"/>
    </source>
</evidence>
<dbReference type="Pfam" id="PF00480">
    <property type="entry name" value="ROK"/>
    <property type="match status" value="1"/>
</dbReference>
<feature type="domain" description="HTH iclR-type" evidence="2">
    <location>
        <begin position="23"/>
        <end position="65"/>
    </location>
</feature>
<name>A0A9D1UTP5_9MICC</name>
<dbReference type="Gene3D" id="1.10.10.10">
    <property type="entry name" value="Winged helix-like DNA-binding domain superfamily/Winged helix DNA-binding domain"/>
    <property type="match status" value="1"/>
</dbReference>